<keyword evidence="1" id="KW-0472">Membrane</keyword>
<feature type="transmembrane region" description="Helical" evidence="1">
    <location>
        <begin position="124"/>
        <end position="141"/>
    </location>
</feature>
<evidence type="ECO:0000256" key="1">
    <source>
        <dbReference type="SAM" id="Phobius"/>
    </source>
</evidence>
<keyword evidence="1" id="KW-0812">Transmembrane</keyword>
<keyword evidence="3" id="KW-1185">Reference proteome</keyword>
<organism evidence="2 3">
    <name type="scientific">Radiobacillus deserti</name>
    <dbReference type="NCBI Taxonomy" id="2594883"/>
    <lineage>
        <taxon>Bacteria</taxon>
        <taxon>Bacillati</taxon>
        <taxon>Bacillota</taxon>
        <taxon>Bacilli</taxon>
        <taxon>Bacillales</taxon>
        <taxon>Bacillaceae</taxon>
        <taxon>Radiobacillus</taxon>
    </lineage>
</organism>
<gene>
    <name evidence="2" type="ORF">FN924_05410</name>
</gene>
<dbReference type="RefSeq" id="WP_143892470.1">
    <property type="nucleotide sequence ID" value="NZ_CP041666.1"/>
</dbReference>
<evidence type="ECO:0000313" key="2">
    <source>
        <dbReference type="EMBL" id="QDP39663.1"/>
    </source>
</evidence>
<dbReference type="AlphaFoldDB" id="A0A516KE25"/>
<sequence>MKPQEVLFWSVAFPGFGQLLNHSYIKGILFILLEFLINVNAKFNSMIYFSFRGETHYALEVANFDWLMFYPCVYFFSMWDAFKDAGGGTQNYSFLPFVFSAYFVTFGLMISPKITILNWFPGPVFFPMLSVIPGLLVGFLLKKWCNRKA</sequence>
<accession>A0A516KE25</accession>
<keyword evidence="1" id="KW-1133">Transmembrane helix</keyword>
<reference evidence="2 3" key="1">
    <citation type="submission" date="2019-07" db="EMBL/GenBank/DDBJ databases">
        <authorList>
            <person name="Li J."/>
        </authorList>
    </citation>
    <scope>NUCLEOTIDE SEQUENCE [LARGE SCALE GENOMIC DNA]</scope>
    <source>
        <strain evidence="2 3">TKL69</strain>
    </source>
</reference>
<protein>
    <submittedName>
        <fullName evidence="2">Uncharacterized protein</fullName>
    </submittedName>
</protein>
<proteinExistence type="predicted"/>
<dbReference type="Proteomes" id="UP000315215">
    <property type="component" value="Chromosome"/>
</dbReference>
<dbReference type="KEGG" id="aqt:FN924_05410"/>
<evidence type="ECO:0000313" key="3">
    <source>
        <dbReference type="Proteomes" id="UP000315215"/>
    </source>
</evidence>
<dbReference type="OrthoDB" id="1681794at2"/>
<feature type="transmembrane region" description="Helical" evidence="1">
    <location>
        <begin position="94"/>
        <end position="112"/>
    </location>
</feature>
<dbReference type="EMBL" id="CP041666">
    <property type="protein sequence ID" value="QDP39663.1"/>
    <property type="molecule type" value="Genomic_DNA"/>
</dbReference>
<name>A0A516KE25_9BACI</name>